<keyword evidence="1 2" id="KW-0732">Signal</keyword>
<reference evidence="3 4" key="1">
    <citation type="submission" date="2019-02" db="EMBL/GenBank/DDBJ databases">
        <title>Deep-cultivation of Planctomycetes and their phenomic and genomic characterization uncovers novel biology.</title>
        <authorList>
            <person name="Wiegand S."/>
            <person name="Jogler M."/>
            <person name="Boedeker C."/>
            <person name="Pinto D."/>
            <person name="Vollmers J."/>
            <person name="Rivas-Marin E."/>
            <person name="Kohn T."/>
            <person name="Peeters S.H."/>
            <person name="Heuer A."/>
            <person name="Rast P."/>
            <person name="Oberbeckmann S."/>
            <person name="Bunk B."/>
            <person name="Jeske O."/>
            <person name="Meyerdierks A."/>
            <person name="Storesund J.E."/>
            <person name="Kallscheuer N."/>
            <person name="Luecker S."/>
            <person name="Lage O.M."/>
            <person name="Pohl T."/>
            <person name="Merkel B.J."/>
            <person name="Hornburger P."/>
            <person name="Mueller R.-W."/>
            <person name="Bruemmer F."/>
            <person name="Labrenz M."/>
            <person name="Spormann A.M."/>
            <person name="Op den Camp H."/>
            <person name="Overmann J."/>
            <person name="Amann R."/>
            <person name="Jetten M.S.M."/>
            <person name="Mascher T."/>
            <person name="Medema M.H."/>
            <person name="Devos D.P."/>
            <person name="Kaster A.-K."/>
            <person name="Ovreas L."/>
            <person name="Rohde M."/>
            <person name="Galperin M.Y."/>
            <person name="Jogler C."/>
        </authorList>
    </citation>
    <scope>NUCLEOTIDE SEQUENCE [LARGE SCALE GENOMIC DNA]</scope>
    <source>
        <strain evidence="3 4">Pla175</strain>
    </source>
</reference>
<name>A0A518DJD8_9BACT</name>
<dbReference type="InterPro" id="IPR013517">
    <property type="entry name" value="FG-GAP"/>
</dbReference>
<dbReference type="Gene3D" id="2.130.10.130">
    <property type="entry name" value="Integrin alpha, N-terminal"/>
    <property type="match status" value="3"/>
</dbReference>
<feature type="signal peptide" evidence="2">
    <location>
        <begin position="1"/>
        <end position="22"/>
    </location>
</feature>
<dbReference type="RefSeq" id="WP_231954063.1">
    <property type="nucleotide sequence ID" value="NZ_CP036291.1"/>
</dbReference>
<evidence type="ECO:0000313" key="4">
    <source>
        <dbReference type="Proteomes" id="UP000317429"/>
    </source>
</evidence>
<dbReference type="SUPFAM" id="SSF69318">
    <property type="entry name" value="Integrin alpha N-terminal domain"/>
    <property type="match status" value="2"/>
</dbReference>
<sequence length="665" mass="72348" precursor="true">MRLQRSFASIAMLALACTQAAALEPLRHNNPGLTVDLGVGLWAWPLPMDWDGDGDLDLIVSCPDTPYNGTYFFENLGDEARLPLFRAGQRVGAGLQNAQVSYVDGAPRVLTGRKAQRGACVELLNFLGKGFDETRGLGLSLVDGAEDRVRANQWKYVDFDGDGVLDLVHGAGLWGDYGWDNAYDDKGEWRRGPLHGYVYVFRNHGSNARPVYDPPLRLQARDQDIDVYGMPSPNFADFDGDGDLDLLCGEFLDGFTYFHNAGTRAQPAYEPGVYLTDAGRKVAMHVQMITPTALDWDHDGDVDLVCGDEDGRVALVENAGGFRSGAPAFRQPVYFQQQADEVKFGALVTPFAVDWDADGDEDLICGNTSGNIGFIENLGGGRVPRWAAPALLEAGGKPIHIQAGPRGSIQGPCEAKWGYTVVNVADWDHDGLHDLVVNSIWGKVVWFRNIGSRSSPRLAQAQPVAIGWPDAPAKPAWNWWDPAPDELVTQWRTTPCVVDWNRDGLNDLVMLDHEGYLAFFERAKQGDQLVLTPGKRVFKSGPGPDAQAASSLGGENGAGLLRLSSGQAGASGRRKFCLVDWDGDGDLDLLVNSANINFLENTGAQGGMTTFEDRGPLGDRKLAGHTTCPTTVDWDRDGVPDLLAGAEDGRLYYLANPRKAERAEQ</sequence>
<dbReference type="Pfam" id="PF13517">
    <property type="entry name" value="FG-GAP_3"/>
    <property type="match status" value="1"/>
</dbReference>
<dbReference type="KEGG" id="pnd:Pla175_50290"/>
<gene>
    <name evidence="3" type="ORF">Pla175_50290</name>
</gene>
<proteinExistence type="predicted"/>
<dbReference type="PROSITE" id="PS51257">
    <property type="entry name" value="PROKAR_LIPOPROTEIN"/>
    <property type="match status" value="1"/>
</dbReference>
<dbReference type="EMBL" id="CP036291">
    <property type="protein sequence ID" value="QDU91599.1"/>
    <property type="molecule type" value="Genomic_DNA"/>
</dbReference>
<dbReference type="AlphaFoldDB" id="A0A518DJD8"/>
<feature type="chain" id="PRO_5021716871" evidence="2">
    <location>
        <begin position="23"/>
        <end position="665"/>
    </location>
</feature>
<protein>
    <submittedName>
        <fullName evidence="3">FG-GAP repeat protein</fullName>
    </submittedName>
</protein>
<dbReference type="PANTHER" id="PTHR44103:SF1">
    <property type="entry name" value="PROPROTEIN CONVERTASE P"/>
    <property type="match status" value="1"/>
</dbReference>
<evidence type="ECO:0000256" key="2">
    <source>
        <dbReference type="SAM" id="SignalP"/>
    </source>
</evidence>
<dbReference type="InterPro" id="IPR028994">
    <property type="entry name" value="Integrin_alpha_N"/>
</dbReference>
<accession>A0A518DJD8</accession>
<evidence type="ECO:0000256" key="1">
    <source>
        <dbReference type="ARBA" id="ARBA00022729"/>
    </source>
</evidence>
<dbReference type="PANTHER" id="PTHR44103">
    <property type="entry name" value="PROPROTEIN CONVERTASE P"/>
    <property type="match status" value="1"/>
</dbReference>
<dbReference type="Proteomes" id="UP000317429">
    <property type="component" value="Chromosome"/>
</dbReference>
<organism evidence="3 4">
    <name type="scientific">Pirellulimonas nuda</name>
    <dbReference type="NCBI Taxonomy" id="2528009"/>
    <lineage>
        <taxon>Bacteria</taxon>
        <taxon>Pseudomonadati</taxon>
        <taxon>Planctomycetota</taxon>
        <taxon>Planctomycetia</taxon>
        <taxon>Pirellulales</taxon>
        <taxon>Lacipirellulaceae</taxon>
        <taxon>Pirellulimonas</taxon>
    </lineage>
</organism>
<keyword evidence="4" id="KW-1185">Reference proteome</keyword>
<evidence type="ECO:0000313" key="3">
    <source>
        <dbReference type="EMBL" id="QDU91599.1"/>
    </source>
</evidence>